<dbReference type="InterPro" id="IPR036519">
    <property type="entry name" value="UPF0058_sf"/>
</dbReference>
<accession>A0A9E5DD09</accession>
<reference evidence="1" key="1">
    <citation type="journal article" date="2021" name="mSystems">
        <title>Bacteria and Archaea Synergistically Convert Glycine Betaine to Biogenic Methane in the Formosa Cold Seep of the South China Sea.</title>
        <authorList>
            <person name="Li L."/>
            <person name="Zhang W."/>
            <person name="Zhang S."/>
            <person name="Song L."/>
            <person name="Sun Q."/>
            <person name="Zhang H."/>
            <person name="Xiang H."/>
            <person name="Dong X."/>
        </authorList>
    </citation>
    <scope>NUCLEOTIDE SEQUENCE</scope>
    <source>
        <strain evidence="1">LLY</strain>
    </source>
</reference>
<dbReference type="PANTHER" id="PTHR42203:SF2">
    <property type="entry name" value="UPF0058 PROTEIN MJ1205"/>
    <property type="match status" value="1"/>
</dbReference>
<comment type="caution">
    <text evidence="1">The sequence shown here is derived from an EMBL/GenBank/DDBJ whole genome shotgun (WGS) entry which is preliminary data.</text>
</comment>
<keyword evidence="2" id="KW-1185">Reference proteome</keyword>
<evidence type="ECO:0000313" key="2">
    <source>
        <dbReference type="Proteomes" id="UP001056766"/>
    </source>
</evidence>
<dbReference type="EMBL" id="JAGSOI010000047">
    <property type="protein sequence ID" value="MCM1987399.1"/>
    <property type="molecule type" value="Genomic_DNA"/>
</dbReference>
<protein>
    <submittedName>
        <fullName evidence="1">UPF0058 family protein</fullName>
    </submittedName>
</protein>
<name>A0A9E5DD09_9EURY</name>
<dbReference type="Proteomes" id="UP001056766">
    <property type="component" value="Unassembled WGS sequence"/>
</dbReference>
<dbReference type="Pfam" id="PF01893">
    <property type="entry name" value="UPF0058"/>
    <property type="match status" value="1"/>
</dbReference>
<gene>
    <name evidence="1" type="ORF">KDK67_10460</name>
</gene>
<dbReference type="PANTHER" id="PTHR42203">
    <property type="entry name" value="UPF0058 PROTEIN MJ1205"/>
    <property type="match status" value="1"/>
</dbReference>
<organism evidence="1 2">
    <name type="scientific">Methanococcoides seepicolus</name>
    <dbReference type="NCBI Taxonomy" id="2828780"/>
    <lineage>
        <taxon>Archaea</taxon>
        <taxon>Methanobacteriati</taxon>
        <taxon>Methanobacteriota</taxon>
        <taxon>Stenosarchaea group</taxon>
        <taxon>Methanomicrobia</taxon>
        <taxon>Methanosarcinales</taxon>
        <taxon>Methanosarcinaceae</taxon>
        <taxon>Methanococcoides</taxon>
    </lineage>
</organism>
<dbReference type="AlphaFoldDB" id="A0A9E5DD09"/>
<dbReference type="Gene3D" id="1.20.1270.110">
    <property type="entry name" value="Uncharacterised protein family UPF0058"/>
    <property type="match status" value="1"/>
</dbReference>
<proteinExistence type="predicted"/>
<dbReference type="RefSeq" id="WP_250868748.1">
    <property type="nucleotide sequence ID" value="NZ_JAGSOI010000047.1"/>
</dbReference>
<sequence length="95" mass="10848">MQKDELIQLHTLLAQIKRHLESQSSDYDFSEYRSLSISPVHIHRSKADHKHAIFILGNHLASIISEDELSGIGRTSVRMQEFAERTGRHSPVSNN</sequence>
<evidence type="ECO:0000313" key="1">
    <source>
        <dbReference type="EMBL" id="MCM1987399.1"/>
    </source>
</evidence>
<reference evidence="1" key="2">
    <citation type="submission" date="2021-04" db="EMBL/GenBank/DDBJ databases">
        <authorList>
            <person name="Dong X."/>
        </authorList>
    </citation>
    <scope>NUCLEOTIDE SEQUENCE</scope>
    <source>
        <strain evidence="1">LLY</strain>
    </source>
</reference>
<dbReference type="InterPro" id="IPR002753">
    <property type="entry name" value="UPF0058"/>
</dbReference>
<dbReference type="SUPFAM" id="SSF140371">
    <property type="entry name" value="Vng1086c-like"/>
    <property type="match status" value="1"/>
</dbReference>